<organism evidence="2 3">
    <name type="scientific">Mycolicibacterium boenickei</name>
    <dbReference type="NCBI Taxonomy" id="146017"/>
    <lineage>
        <taxon>Bacteria</taxon>
        <taxon>Bacillati</taxon>
        <taxon>Actinomycetota</taxon>
        <taxon>Actinomycetes</taxon>
        <taxon>Mycobacteriales</taxon>
        <taxon>Mycobacteriaceae</taxon>
        <taxon>Mycolicibacterium</taxon>
    </lineage>
</organism>
<gene>
    <name evidence="2" type="ORF">MBOE_20870</name>
</gene>
<dbReference type="EMBL" id="AP022579">
    <property type="protein sequence ID" value="BBX90438.1"/>
    <property type="molecule type" value="Genomic_DNA"/>
</dbReference>
<evidence type="ECO:0000313" key="2">
    <source>
        <dbReference type="EMBL" id="BBX90438.1"/>
    </source>
</evidence>
<reference evidence="2 3" key="1">
    <citation type="journal article" date="2019" name="Emerg. Microbes Infect.">
        <title>Comprehensive subspecies identification of 175 nontuberculous mycobacteria species based on 7547 genomic profiles.</title>
        <authorList>
            <person name="Matsumoto Y."/>
            <person name="Kinjo T."/>
            <person name="Motooka D."/>
            <person name="Nabeya D."/>
            <person name="Jung N."/>
            <person name="Uechi K."/>
            <person name="Horii T."/>
            <person name="Iida T."/>
            <person name="Fujita J."/>
            <person name="Nakamura S."/>
        </authorList>
    </citation>
    <scope>NUCLEOTIDE SEQUENCE [LARGE SCALE GENOMIC DNA]</scope>
    <source>
        <strain evidence="2 3">JCM 15653</strain>
    </source>
</reference>
<evidence type="ECO:0000313" key="3">
    <source>
        <dbReference type="Proteomes" id="UP000466683"/>
    </source>
</evidence>
<feature type="region of interest" description="Disordered" evidence="1">
    <location>
        <begin position="26"/>
        <end position="59"/>
    </location>
</feature>
<proteinExistence type="predicted"/>
<dbReference type="Proteomes" id="UP000466683">
    <property type="component" value="Chromosome"/>
</dbReference>
<sequence length="71" mass="7356">MGDTGNPLCGRLCRVGVAAVDHHTRTLGGKEFGNRQPDTAGAADHDRAAAGQRPGGQFPSSCANCMASRFQ</sequence>
<protein>
    <submittedName>
        <fullName evidence="2">Uncharacterized protein</fullName>
    </submittedName>
</protein>
<name>A0ABN5Z886_9MYCO</name>
<evidence type="ECO:0000256" key="1">
    <source>
        <dbReference type="SAM" id="MobiDB-lite"/>
    </source>
</evidence>
<accession>A0ABN5Z886</accession>
<keyword evidence="3" id="KW-1185">Reference proteome</keyword>